<dbReference type="Gene3D" id="3.40.710.10">
    <property type="entry name" value="DD-peptidase/beta-lactamase superfamily"/>
    <property type="match status" value="1"/>
</dbReference>
<keyword evidence="5" id="KW-0133">Cell shape</keyword>
<organism evidence="12">
    <name type="scientific">marine sediment metagenome</name>
    <dbReference type="NCBI Taxonomy" id="412755"/>
    <lineage>
        <taxon>unclassified sequences</taxon>
        <taxon>metagenomes</taxon>
        <taxon>ecological metagenomes</taxon>
    </lineage>
</organism>
<evidence type="ECO:0000256" key="5">
    <source>
        <dbReference type="ARBA" id="ARBA00022960"/>
    </source>
</evidence>
<keyword evidence="7" id="KW-0472">Membrane</keyword>
<evidence type="ECO:0000256" key="3">
    <source>
        <dbReference type="ARBA" id="ARBA00022676"/>
    </source>
</evidence>
<dbReference type="SUPFAM" id="SSF56601">
    <property type="entry name" value="beta-lactamase/transpeptidase-like"/>
    <property type="match status" value="1"/>
</dbReference>
<name>X1LD43_9ZZZZ</name>
<gene>
    <name evidence="12" type="ORF">S06H3_19122</name>
</gene>
<keyword evidence="3" id="KW-0328">Glycosyltransferase</keyword>
<evidence type="ECO:0000313" key="12">
    <source>
        <dbReference type="EMBL" id="GAI03776.1"/>
    </source>
</evidence>
<dbReference type="InterPro" id="IPR050396">
    <property type="entry name" value="Glycosyltr_51/Transpeptidase"/>
</dbReference>
<proteinExistence type="predicted"/>
<comment type="caution">
    <text evidence="12">The sequence shown here is derived from an EMBL/GenBank/DDBJ whole genome shotgun (WGS) entry which is preliminary data.</text>
</comment>
<sequence length="288" mass="31553">MQTSAEQGCIYVSNSQQPICVSPEEAGAAAAELINYKFTPPAVDIRFPHWVVFIRNELERLYDPQTIYRSGFTVYTTLDPYLQQQAQQIVQEQIAGLTDRRVSTGALIAIRPNTGEIVAMVGSADFYNEEIDGQVNMAIRPRQPGSSIKPLTYTAAFEKGWTPASLIWDVSSEFPPSGNPTDPRPPYKPVNYDERFHGPVTVRSALANSYNIPAVKTLSFVGIYDDPTTPQEEGLIALARRMGITTFTRDDYGLSLTLGGGEVTLLELTGAYANFANGGLRVPPVGIL</sequence>
<dbReference type="AlphaFoldDB" id="X1LD43"/>
<keyword evidence="8" id="KW-0961">Cell wall biogenesis/degradation</keyword>
<dbReference type="GO" id="GO:0016020">
    <property type="term" value="C:membrane"/>
    <property type="evidence" value="ECO:0007669"/>
    <property type="project" value="UniProtKB-SubCell"/>
</dbReference>
<dbReference type="InterPro" id="IPR001460">
    <property type="entry name" value="PCN-bd_Tpept"/>
</dbReference>
<dbReference type="PANTHER" id="PTHR32282:SF11">
    <property type="entry name" value="PENICILLIN-BINDING PROTEIN 1B"/>
    <property type="match status" value="1"/>
</dbReference>
<dbReference type="Pfam" id="PF00905">
    <property type="entry name" value="Transpeptidase"/>
    <property type="match status" value="1"/>
</dbReference>
<protein>
    <recommendedName>
        <fullName evidence="9">peptidoglycan glycosyltransferase</fullName>
        <ecNumber evidence="9">2.4.99.28</ecNumber>
    </recommendedName>
</protein>
<keyword evidence="2" id="KW-1003">Cell membrane</keyword>
<dbReference type="GO" id="GO:0008955">
    <property type="term" value="F:peptidoglycan glycosyltransferase activity"/>
    <property type="evidence" value="ECO:0007669"/>
    <property type="project" value="UniProtKB-EC"/>
</dbReference>
<dbReference type="GO" id="GO:0008658">
    <property type="term" value="F:penicillin binding"/>
    <property type="evidence" value="ECO:0007669"/>
    <property type="project" value="InterPro"/>
</dbReference>
<dbReference type="EC" id="2.4.99.28" evidence="9"/>
<reference evidence="12" key="1">
    <citation type="journal article" date="2014" name="Front. Microbiol.">
        <title>High frequency of phylogenetically diverse reductive dehalogenase-homologous genes in deep subseafloor sedimentary metagenomes.</title>
        <authorList>
            <person name="Kawai M."/>
            <person name="Futagami T."/>
            <person name="Toyoda A."/>
            <person name="Takaki Y."/>
            <person name="Nishi S."/>
            <person name="Hori S."/>
            <person name="Arai W."/>
            <person name="Tsubouchi T."/>
            <person name="Morono Y."/>
            <person name="Uchiyama I."/>
            <person name="Ito T."/>
            <person name="Fujiyama A."/>
            <person name="Inagaki F."/>
            <person name="Takami H."/>
        </authorList>
    </citation>
    <scope>NUCLEOTIDE SEQUENCE</scope>
    <source>
        <strain evidence="12">Expedition CK06-06</strain>
    </source>
</reference>
<evidence type="ECO:0000259" key="11">
    <source>
        <dbReference type="Pfam" id="PF00905"/>
    </source>
</evidence>
<dbReference type="InterPro" id="IPR012338">
    <property type="entry name" value="Beta-lactam/transpept-like"/>
</dbReference>
<dbReference type="GO" id="GO:0008360">
    <property type="term" value="P:regulation of cell shape"/>
    <property type="evidence" value="ECO:0007669"/>
    <property type="project" value="UniProtKB-KW"/>
</dbReference>
<feature type="non-terminal residue" evidence="12">
    <location>
        <position position="288"/>
    </location>
</feature>
<dbReference type="GO" id="GO:0009252">
    <property type="term" value="P:peptidoglycan biosynthetic process"/>
    <property type="evidence" value="ECO:0007669"/>
    <property type="project" value="UniProtKB-KW"/>
</dbReference>
<evidence type="ECO:0000256" key="2">
    <source>
        <dbReference type="ARBA" id="ARBA00022475"/>
    </source>
</evidence>
<evidence type="ECO:0000256" key="9">
    <source>
        <dbReference type="ARBA" id="ARBA00044770"/>
    </source>
</evidence>
<accession>X1LD43</accession>
<dbReference type="GO" id="GO:0030288">
    <property type="term" value="C:outer membrane-bounded periplasmic space"/>
    <property type="evidence" value="ECO:0007669"/>
    <property type="project" value="TreeGrafter"/>
</dbReference>
<dbReference type="EMBL" id="BARV01009754">
    <property type="protein sequence ID" value="GAI03776.1"/>
    <property type="molecule type" value="Genomic_DNA"/>
</dbReference>
<keyword evidence="4" id="KW-0808">Transferase</keyword>
<evidence type="ECO:0000256" key="6">
    <source>
        <dbReference type="ARBA" id="ARBA00022984"/>
    </source>
</evidence>
<comment type="subcellular location">
    <subcellularLocation>
        <location evidence="1">Membrane</location>
    </subcellularLocation>
</comment>
<evidence type="ECO:0000256" key="10">
    <source>
        <dbReference type="ARBA" id="ARBA00049902"/>
    </source>
</evidence>
<evidence type="ECO:0000256" key="7">
    <source>
        <dbReference type="ARBA" id="ARBA00023136"/>
    </source>
</evidence>
<feature type="domain" description="Penicillin-binding protein transpeptidase" evidence="11">
    <location>
        <begin position="105"/>
        <end position="284"/>
    </location>
</feature>
<comment type="catalytic activity">
    <reaction evidence="10">
        <text>[GlcNAc-(1-&gt;4)-Mur2Ac(oyl-L-Ala-gamma-D-Glu-L-Lys-D-Ala-D-Ala)](n)-di-trans,octa-cis-undecaprenyl diphosphate + beta-D-GlcNAc-(1-&gt;4)-Mur2Ac(oyl-L-Ala-gamma-D-Glu-L-Lys-D-Ala-D-Ala)-di-trans,octa-cis-undecaprenyl diphosphate = [GlcNAc-(1-&gt;4)-Mur2Ac(oyl-L-Ala-gamma-D-Glu-L-Lys-D-Ala-D-Ala)](n+1)-di-trans,octa-cis-undecaprenyl diphosphate + di-trans,octa-cis-undecaprenyl diphosphate + H(+)</text>
        <dbReference type="Rhea" id="RHEA:23708"/>
        <dbReference type="Rhea" id="RHEA-COMP:9602"/>
        <dbReference type="Rhea" id="RHEA-COMP:9603"/>
        <dbReference type="ChEBI" id="CHEBI:15378"/>
        <dbReference type="ChEBI" id="CHEBI:58405"/>
        <dbReference type="ChEBI" id="CHEBI:60033"/>
        <dbReference type="ChEBI" id="CHEBI:78435"/>
        <dbReference type="EC" id="2.4.99.28"/>
    </reaction>
</comment>
<dbReference type="GO" id="GO:0071555">
    <property type="term" value="P:cell wall organization"/>
    <property type="evidence" value="ECO:0007669"/>
    <property type="project" value="UniProtKB-KW"/>
</dbReference>
<evidence type="ECO:0000256" key="1">
    <source>
        <dbReference type="ARBA" id="ARBA00004370"/>
    </source>
</evidence>
<evidence type="ECO:0000256" key="8">
    <source>
        <dbReference type="ARBA" id="ARBA00023316"/>
    </source>
</evidence>
<evidence type="ECO:0000256" key="4">
    <source>
        <dbReference type="ARBA" id="ARBA00022679"/>
    </source>
</evidence>
<dbReference type="PANTHER" id="PTHR32282">
    <property type="entry name" value="BINDING PROTEIN TRANSPEPTIDASE, PUTATIVE-RELATED"/>
    <property type="match status" value="1"/>
</dbReference>
<keyword evidence="6" id="KW-0573">Peptidoglycan synthesis</keyword>